<dbReference type="GO" id="GO:0006979">
    <property type="term" value="P:response to oxidative stress"/>
    <property type="evidence" value="ECO:0007669"/>
    <property type="project" value="InterPro"/>
</dbReference>
<dbReference type="InterPro" id="IPR033394">
    <property type="entry name" value="Svf1-like_C"/>
</dbReference>
<accession>A0A9P5TD38</accession>
<gene>
    <name evidence="6" type="ORF">DFH94DRAFT_710171</name>
</gene>
<dbReference type="SUPFAM" id="SSF159245">
    <property type="entry name" value="AttH-like"/>
    <property type="match status" value="1"/>
</dbReference>
<protein>
    <submittedName>
        <fullName evidence="6">Oxidative stress survival Svf1-like protein</fullName>
    </submittedName>
</protein>
<evidence type="ECO:0000256" key="3">
    <source>
        <dbReference type="ARBA" id="ARBA00022490"/>
    </source>
</evidence>
<comment type="caution">
    <text evidence="6">The sequence shown here is derived from an EMBL/GenBank/DDBJ whole genome shotgun (WGS) entry which is preliminary data.</text>
</comment>
<evidence type="ECO:0000256" key="1">
    <source>
        <dbReference type="ARBA" id="ARBA00004496"/>
    </source>
</evidence>
<evidence type="ECO:0000256" key="2">
    <source>
        <dbReference type="ARBA" id="ARBA00009069"/>
    </source>
</evidence>
<evidence type="ECO:0000313" key="7">
    <source>
        <dbReference type="Proteomes" id="UP000759537"/>
    </source>
</evidence>
<name>A0A9P5TD38_9AGAM</name>
<dbReference type="GO" id="GO:0005737">
    <property type="term" value="C:cytoplasm"/>
    <property type="evidence" value="ECO:0007669"/>
    <property type="project" value="UniProtKB-SubCell"/>
</dbReference>
<evidence type="ECO:0000259" key="4">
    <source>
        <dbReference type="Pfam" id="PF08622"/>
    </source>
</evidence>
<dbReference type="Pfam" id="PF17187">
    <property type="entry name" value="Svf1_C"/>
    <property type="match status" value="1"/>
</dbReference>
<sequence length="426" mass="45723">MFSSLFSSAPAVDPHAPNFLPVSSLFTCDELYGELDETDTEWKCASGFVTETQIWYTILEDGSSVMCQVIHSSIGVWYPTIQFTFKVFNPKTGEKTWRSVNVSNFVTPPPDLDKRSSKADEFTITHADAPGTDYPELYTITANLTPDVKISLEVRRPTAAPGFKVGKGPDGGYSYFGPDAAQPEGYVVHRFWPLTRTSGEITVNGKPLAVDGPGMFVHAIQGMRPNLVASRWNFAHFQSPAHGGVSAVQMEFTTTSAYGRKGAGSGYVSVNVGGLVIGGKLATVTAETKWPDEAQPEKAALVSRAQHVGGAHDPETGYPQPSGLVYRWAAPSVLSDAPGTVEGTLTLDVGSPSEPKGLIEKVDVLAEIPTVVKAVVNYVAGTKPYIYQWINPAKLVLKGPDLILPGLAGGLEVEGFSYNEATFISE</sequence>
<keyword evidence="7" id="KW-1185">Reference proteome</keyword>
<feature type="domain" description="Svf1-like C-terminal" evidence="5">
    <location>
        <begin position="223"/>
        <end position="425"/>
    </location>
</feature>
<evidence type="ECO:0000259" key="5">
    <source>
        <dbReference type="Pfam" id="PF17187"/>
    </source>
</evidence>
<proteinExistence type="inferred from homology"/>
<comment type="similarity">
    <text evidence="2">Belongs to the SVF1 family.</text>
</comment>
<reference evidence="6" key="1">
    <citation type="submission" date="2019-10" db="EMBL/GenBank/DDBJ databases">
        <authorList>
            <consortium name="DOE Joint Genome Institute"/>
            <person name="Kuo A."/>
            <person name="Miyauchi S."/>
            <person name="Kiss E."/>
            <person name="Drula E."/>
            <person name="Kohler A."/>
            <person name="Sanchez-Garcia M."/>
            <person name="Andreopoulos B."/>
            <person name="Barry K.W."/>
            <person name="Bonito G."/>
            <person name="Buee M."/>
            <person name="Carver A."/>
            <person name="Chen C."/>
            <person name="Cichocki N."/>
            <person name="Clum A."/>
            <person name="Culley D."/>
            <person name="Crous P.W."/>
            <person name="Fauchery L."/>
            <person name="Girlanda M."/>
            <person name="Hayes R."/>
            <person name="Keri Z."/>
            <person name="LaButti K."/>
            <person name="Lipzen A."/>
            <person name="Lombard V."/>
            <person name="Magnuson J."/>
            <person name="Maillard F."/>
            <person name="Morin E."/>
            <person name="Murat C."/>
            <person name="Nolan M."/>
            <person name="Ohm R."/>
            <person name="Pangilinan J."/>
            <person name="Pereira M."/>
            <person name="Perotto S."/>
            <person name="Peter M."/>
            <person name="Riley R."/>
            <person name="Sitrit Y."/>
            <person name="Stielow B."/>
            <person name="Szollosi G."/>
            <person name="Zifcakova L."/>
            <person name="Stursova M."/>
            <person name="Spatafora J.W."/>
            <person name="Tedersoo L."/>
            <person name="Vaario L.-M."/>
            <person name="Yamada A."/>
            <person name="Yan M."/>
            <person name="Wang P."/>
            <person name="Xu J."/>
            <person name="Bruns T."/>
            <person name="Baldrian P."/>
            <person name="Vilgalys R."/>
            <person name="Henrissat B."/>
            <person name="Grigoriev I.V."/>
            <person name="Hibbett D."/>
            <person name="Nagy L.G."/>
            <person name="Martin F.M."/>
        </authorList>
    </citation>
    <scope>NUCLEOTIDE SEQUENCE</scope>
    <source>
        <strain evidence="6">Prilba</strain>
    </source>
</reference>
<dbReference type="OrthoDB" id="2590239at2759"/>
<dbReference type="Proteomes" id="UP000759537">
    <property type="component" value="Unassembled WGS sequence"/>
</dbReference>
<dbReference type="EMBL" id="WHVB01000002">
    <property type="protein sequence ID" value="KAF8486075.1"/>
    <property type="molecule type" value="Genomic_DNA"/>
</dbReference>
<organism evidence="6 7">
    <name type="scientific">Russula ochroleuca</name>
    <dbReference type="NCBI Taxonomy" id="152965"/>
    <lineage>
        <taxon>Eukaryota</taxon>
        <taxon>Fungi</taxon>
        <taxon>Dikarya</taxon>
        <taxon>Basidiomycota</taxon>
        <taxon>Agaricomycotina</taxon>
        <taxon>Agaricomycetes</taxon>
        <taxon>Russulales</taxon>
        <taxon>Russulaceae</taxon>
        <taxon>Russula</taxon>
    </lineage>
</organism>
<dbReference type="InterPro" id="IPR051385">
    <property type="entry name" value="Ceramide-binding_SVF1"/>
</dbReference>
<dbReference type="PANTHER" id="PTHR47107">
    <property type="entry name" value="SVF1-LIKE PROTEIN YDR222W-RELATED"/>
    <property type="match status" value="1"/>
</dbReference>
<dbReference type="PANTHER" id="PTHR47107:SF1">
    <property type="entry name" value="CERAMIDE-BINDING PROTEIN SVF1-RELATED"/>
    <property type="match status" value="1"/>
</dbReference>
<feature type="domain" description="Svf1-like N-terminal" evidence="4">
    <location>
        <begin position="50"/>
        <end position="221"/>
    </location>
</feature>
<evidence type="ECO:0000313" key="6">
    <source>
        <dbReference type="EMBL" id="KAF8486075.1"/>
    </source>
</evidence>
<dbReference type="AlphaFoldDB" id="A0A9P5TD38"/>
<comment type="subcellular location">
    <subcellularLocation>
        <location evidence="1">Cytoplasm</location>
    </subcellularLocation>
</comment>
<keyword evidence="3" id="KW-0963">Cytoplasm</keyword>
<dbReference type="InterPro" id="IPR013931">
    <property type="entry name" value="Svf1-like_N"/>
</dbReference>
<dbReference type="Pfam" id="PF08622">
    <property type="entry name" value="Svf1"/>
    <property type="match status" value="1"/>
</dbReference>
<reference evidence="6" key="2">
    <citation type="journal article" date="2020" name="Nat. Commun.">
        <title>Large-scale genome sequencing of mycorrhizal fungi provides insights into the early evolution of symbiotic traits.</title>
        <authorList>
            <person name="Miyauchi S."/>
            <person name="Kiss E."/>
            <person name="Kuo A."/>
            <person name="Drula E."/>
            <person name="Kohler A."/>
            <person name="Sanchez-Garcia M."/>
            <person name="Morin E."/>
            <person name="Andreopoulos B."/>
            <person name="Barry K.W."/>
            <person name="Bonito G."/>
            <person name="Buee M."/>
            <person name="Carver A."/>
            <person name="Chen C."/>
            <person name="Cichocki N."/>
            <person name="Clum A."/>
            <person name="Culley D."/>
            <person name="Crous P.W."/>
            <person name="Fauchery L."/>
            <person name="Girlanda M."/>
            <person name="Hayes R.D."/>
            <person name="Keri Z."/>
            <person name="LaButti K."/>
            <person name="Lipzen A."/>
            <person name="Lombard V."/>
            <person name="Magnuson J."/>
            <person name="Maillard F."/>
            <person name="Murat C."/>
            <person name="Nolan M."/>
            <person name="Ohm R.A."/>
            <person name="Pangilinan J."/>
            <person name="Pereira M.F."/>
            <person name="Perotto S."/>
            <person name="Peter M."/>
            <person name="Pfister S."/>
            <person name="Riley R."/>
            <person name="Sitrit Y."/>
            <person name="Stielow J.B."/>
            <person name="Szollosi G."/>
            <person name="Zifcakova L."/>
            <person name="Stursova M."/>
            <person name="Spatafora J.W."/>
            <person name="Tedersoo L."/>
            <person name="Vaario L.M."/>
            <person name="Yamada A."/>
            <person name="Yan M."/>
            <person name="Wang P."/>
            <person name="Xu J."/>
            <person name="Bruns T."/>
            <person name="Baldrian P."/>
            <person name="Vilgalys R."/>
            <person name="Dunand C."/>
            <person name="Henrissat B."/>
            <person name="Grigoriev I.V."/>
            <person name="Hibbett D."/>
            <person name="Nagy L.G."/>
            <person name="Martin F.M."/>
        </authorList>
    </citation>
    <scope>NUCLEOTIDE SEQUENCE</scope>
    <source>
        <strain evidence="6">Prilba</strain>
    </source>
</reference>